<dbReference type="Proteomes" id="UP001151760">
    <property type="component" value="Unassembled WGS sequence"/>
</dbReference>
<protein>
    <recommendedName>
        <fullName evidence="1">Ribonuclease II winged helix domain-containing protein</fullName>
    </recommendedName>
</protein>
<comment type="caution">
    <text evidence="2">The sequence shown here is derived from an EMBL/GenBank/DDBJ whole genome shotgun (WGS) entry which is preliminary data.</text>
</comment>
<dbReference type="PANTHER" id="PTHR11439">
    <property type="entry name" value="GAG-POL-RELATED RETROTRANSPOSON"/>
    <property type="match status" value="1"/>
</dbReference>
<organism evidence="2 3">
    <name type="scientific">Tanacetum coccineum</name>
    <dbReference type="NCBI Taxonomy" id="301880"/>
    <lineage>
        <taxon>Eukaryota</taxon>
        <taxon>Viridiplantae</taxon>
        <taxon>Streptophyta</taxon>
        <taxon>Embryophyta</taxon>
        <taxon>Tracheophyta</taxon>
        <taxon>Spermatophyta</taxon>
        <taxon>Magnoliopsida</taxon>
        <taxon>eudicotyledons</taxon>
        <taxon>Gunneridae</taxon>
        <taxon>Pentapetalae</taxon>
        <taxon>asterids</taxon>
        <taxon>campanulids</taxon>
        <taxon>Asterales</taxon>
        <taxon>Asteraceae</taxon>
        <taxon>Asteroideae</taxon>
        <taxon>Anthemideae</taxon>
        <taxon>Anthemidinae</taxon>
        <taxon>Tanacetum</taxon>
    </lineage>
</organism>
<keyword evidence="3" id="KW-1185">Reference proteome</keyword>
<evidence type="ECO:0000313" key="2">
    <source>
        <dbReference type="EMBL" id="GJS88489.1"/>
    </source>
</evidence>
<feature type="domain" description="Ribonuclease II winged helix" evidence="1">
    <location>
        <begin position="178"/>
        <end position="241"/>
    </location>
</feature>
<evidence type="ECO:0000259" key="1">
    <source>
        <dbReference type="Pfam" id="PF25255"/>
    </source>
</evidence>
<gene>
    <name evidence="2" type="ORF">Tco_0771125</name>
</gene>
<proteinExistence type="predicted"/>
<dbReference type="PANTHER" id="PTHR11439:SF496">
    <property type="entry name" value="RNA-DIRECTED DNA POLYMERASE"/>
    <property type="match status" value="1"/>
</dbReference>
<dbReference type="InterPro" id="IPR057324">
    <property type="entry name" value="WH_RNase_II"/>
</dbReference>
<dbReference type="Pfam" id="PF25255">
    <property type="entry name" value="WHD_RNase_II"/>
    <property type="match status" value="1"/>
</dbReference>
<reference evidence="2" key="2">
    <citation type="submission" date="2022-01" db="EMBL/GenBank/DDBJ databases">
        <authorList>
            <person name="Yamashiro T."/>
            <person name="Shiraishi A."/>
            <person name="Satake H."/>
            <person name="Nakayama K."/>
        </authorList>
    </citation>
    <scope>NUCLEOTIDE SEQUENCE</scope>
</reference>
<dbReference type="EMBL" id="BQNB010011277">
    <property type="protein sequence ID" value="GJS88489.1"/>
    <property type="molecule type" value="Genomic_DNA"/>
</dbReference>
<sequence>MCTSTPEEVAYMKKVPYASAVGSIMYAVRCTRPDVAFAQNLVSRYQQNPGKLHWVAVKHILKYLRNTRDMFLVYRGNPDDNEASMPYNFDELLQSITYIVEDQAPKKIEVAQEQERYDSEIEAIHQKLMACKTRVHVTEITLVHVGNGLLLEFKNYAERILLAVAQKPNGRRNWIVSDQDPSLLEFAWLKLLEGNKSMIFGDAEPVVSHCVHLLFSRDEIYFIVLDSKGSSSIYGPRSTAQELASEEVEASVEKNNVDEEHEMLENDWDLLLESMLNEMVNVYNTIFVLDGLMCSSLESKLIPEHVLRLCLEHDRTSIASHLPKNAYNFYKISYARDPEDNGISKDTYFSCKSPNRYQIFPVHVNLDLLKFNIRTNYPDIVFFIVFMCTKLQVFLALRVKICKEDVKIISSIVI</sequence>
<evidence type="ECO:0000313" key="3">
    <source>
        <dbReference type="Proteomes" id="UP001151760"/>
    </source>
</evidence>
<name>A0ABQ4ZE58_9ASTR</name>
<reference evidence="2" key="1">
    <citation type="journal article" date="2022" name="Int. J. Mol. Sci.">
        <title>Draft Genome of Tanacetum Coccineum: Genomic Comparison of Closely Related Tanacetum-Family Plants.</title>
        <authorList>
            <person name="Yamashiro T."/>
            <person name="Shiraishi A."/>
            <person name="Nakayama K."/>
            <person name="Satake H."/>
        </authorList>
    </citation>
    <scope>NUCLEOTIDE SEQUENCE</scope>
</reference>
<accession>A0ABQ4ZE58</accession>